<keyword evidence="1" id="KW-1133">Transmembrane helix</keyword>
<evidence type="ECO:0000256" key="1">
    <source>
        <dbReference type="SAM" id="Phobius"/>
    </source>
</evidence>
<reference evidence="2 3" key="1">
    <citation type="submission" date="2018-08" db="EMBL/GenBank/DDBJ databases">
        <title>Erythrobacter zhengii sp.nov., a bacterium isolated from deep-sea sediment.</title>
        <authorList>
            <person name="Fang C."/>
            <person name="Wu Y.-H."/>
            <person name="Sun C."/>
            <person name="Wang H."/>
            <person name="Cheng H."/>
            <person name="Meng F.-X."/>
            <person name="Wang C.-S."/>
            <person name="Xu X.-W."/>
        </authorList>
    </citation>
    <scope>NUCLEOTIDE SEQUENCE [LARGE SCALE GENOMIC DNA]</scope>
    <source>
        <strain evidence="2 3">V18</strain>
    </source>
</reference>
<feature type="transmembrane region" description="Helical" evidence="1">
    <location>
        <begin position="88"/>
        <end position="112"/>
    </location>
</feature>
<proteinExistence type="predicted"/>
<name>A0A418NPC5_9SPHN</name>
<feature type="transmembrane region" description="Helical" evidence="1">
    <location>
        <begin position="133"/>
        <end position="153"/>
    </location>
</feature>
<comment type="caution">
    <text evidence="2">The sequence shown here is derived from an EMBL/GenBank/DDBJ whole genome shotgun (WGS) entry which is preliminary data.</text>
</comment>
<accession>A0A418NPC5</accession>
<keyword evidence="1" id="KW-0472">Membrane</keyword>
<gene>
    <name evidence="2" type="ORF">D2V07_14535</name>
</gene>
<dbReference type="AlphaFoldDB" id="A0A418NPC5"/>
<organism evidence="2 3">
    <name type="scientific">Aurantiacibacter zhengii</name>
    <dbReference type="NCBI Taxonomy" id="2307003"/>
    <lineage>
        <taxon>Bacteria</taxon>
        <taxon>Pseudomonadati</taxon>
        <taxon>Pseudomonadota</taxon>
        <taxon>Alphaproteobacteria</taxon>
        <taxon>Sphingomonadales</taxon>
        <taxon>Erythrobacteraceae</taxon>
        <taxon>Aurantiacibacter</taxon>
    </lineage>
</organism>
<evidence type="ECO:0000313" key="2">
    <source>
        <dbReference type="EMBL" id="RIV84225.1"/>
    </source>
</evidence>
<evidence type="ECO:0000313" key="3">
    <source>
        <dbReference type="Proteomes" id="UP000286576"/>
    </source>
</evidence>
<protein>
    <submittedName>
        <fullName evidence="2">Uncharacterized protein</fullName>
    </submittedName>
</protein>
<feature type="transmembrane region" description="Helical" evidence="1">
    <location>
        <begin position="63"/>
        <end position="82"/>
    </location>
</feature>
<keyword evidence="3" id="KW-1185">Reference proteome</keyword>
<sequence length="154" mass="16345">MRLNGGAVIVDEPQVQCPFCRGFMPGWLSRYPGKACTLCERPLLLVPSASSVRHRSILSALDVAKVIMLPVMAGATISFGFGRLGIDGFAQIVAASLLAWGMIDVWDGTAGLKTGIDKVKKQIRRGAVARRMSVAKTIFGLFSINVGGLGLLVA</sequence>
<keyword evidence="1" id="KW-0812">Transmembrane</keyword>
<dbReference type="Proteomes" id="UP000286576">
    <property type="component" value="Unassembled WGS sequence"/>
</dbReference>
<dbReference type="EMBL" id="QXFL01000007">
    <property type="protein sequence ID" value="RIV84225.1"/>
    <property type="molecule type" value="Genomic_DNA"/>
</dbReference>